<sequence>MFIQHTTLLNYLTLLQLLLRSPESRSSEMASATEYAFKYAVATFTQKYWKCLLLIVLILQLENQLWLATLVKLDTRRKKHYRVIKFLQYESIL</sequence>
<reference evidence="1 2" key="1">
    <citation type="submission" date="2018-06" db="EMBL/GenBank/DDBJ databases">
        <title>Nitrincola tibetense sp. nov., isolated from Lake XuguoCo on Tibetan Plateau.</title>
        <authorList>
            <person name="Xing P."/>
        </authorList>
    </citation>
    <scope>NUCLEOTIDE SEQUENCE [LARGE SCALE GENOMIC DNA]</scope>
    <source>
        <strain evidence="2">xg18</strain>
    </source>
</reference>
<keyword evidence="2" id="KW-1185">Reference proteome</keyword>
<accession>A0A364NJA0</accession>
<dbReference type="EMBL" id="QKRX01000011">
    <property type="protein sequence ID" value="RAU17209.1"/>
    <property type="molecule type" value="Genomic_DNA"/>
</dbReference>
<evidence type="ECO:0000313" key="1">
    <source>
        <dbReference type="EMBL" id="RAU17209.1"/>
    </source>
</evidence>
<dbReference type="AlphaFoldDB" id="A0A364NJA0"/>
<organism evidence="1 2">
    <name type="scientific">Nitrincola tibetensis</name>
    <dbReference type="NCBI Taxonomy" id="2219697"/>
    <lineage>
        <taxon>Bacteria</taxon>
        <taxon>Pseudomonadati</taxon>
        <taxon>Pseudomonadota</taxon>
        <taxon>Gammaproteobacteria</taxon>
        <taxon>Oceanospirillales</taxon>
        <taxon>Oceanospirillaceae</taxon>
        <taxon>Nitrincola</taxon>
    </lineage>
</organism>
<evidence type="ECO:0000313" key="2">
    <source>
        <dbReference type="Proteomes" id="UP000250744"/>
    </source>
</evidence>
<protein>
    <submittedName>
        <fullName evidence="1">Uncharacterized protein</fullName>
    </submittedName>
</protein>
<name>A0A364NJA0_9GAMM</name>
<gene>
    <name evidence="1" type="ORF">DN062_13635</name>
</gene>
<dbReference type="Proteomes" id="UP000250744">
    <property type="component" value="Unassembled WGS sequence"/>
</dbReference>
<proteinExistence type="predicted"/>
<comment type="caution">
    <text evidence="1">The sequence shown here is derived from an EMBL/GenBank/DDBJ whole genome shotgun (WGS) entry which is preliminary data.</text>
</comment>